<dbReference type="PANTHER" id="PTHR33353">
    <property type="entry name" value="PUTATIVE (AFU_ORTHOLOGUE AFUA_1G12560)-RELATED"/>
    <property type="match status" value="1"/>
</dbReference>
<dbReference type="Pfam" id="PF03443">
    <property type="entry name" value="AA9"/>
    <property type="match status" value="1"/>
</dbReference>
<evidence type="ECO:0000256" key="8">
    <source>
        <dbReference type="ARBA" id="ARBA00023008"/>
    </source>
</evidence>
<keyword evidence="19" id="KW-1185">Reference proteome</keyword>
<keyword evidence="18" id="KW-0378">Hydrolase</keyword>
<dbReference type="GO" id="GO:0046872">
    <property type="term" value="F:metal ion binding"/>
    <property type="evidence" value="ECO:0007669"/>
    <property type="project" value="UniProtKB-KW"/>
</dbReference>
<evidence type="ECO:0000256" key="13">
    <source>
        <dbReference type="ARBA" id="ARBA00023326"/>
    </source>
</evidence>
<evidence type="ECO:0000256" key="3">
    <source>
        <dbReference type="ARBA" id="ARBA00022525"/>
    </source>
</evidence>
<evidence type="ECO:0000313" key="18">
    <source>
        <dbReference type="EMBL" id="PMD46863.1"/>
    </source>
</evidence>
<evidence type="ECO:0000256" key="1">
    <source>
        <dbReference type="ARBA" id="ARBA00001973"/>
    </source>
</evidence>
<dbReference type="Proteomes" id="UP000235786">
    <property type="component" value="Unassembled WGS sequence"/>
</dbReference>
<evidence type="ECO:0000256" key="16">
    <source>
        <dbReference type="ARBA" id="ARBA00047174"/>
    </source>
</evidence>
<evidence type="ECO:0000256" key="9">
    <source>
        <dbReference type="ARBA" id="ARBA00023033"/>
    </source>
</evidence>
<keyword evidence="6" id="KW-0136">Cellulose degradation</keyword>
<dbReference type="EMBL" id="KZ613939">
    <property type="protein sequence ID" value="PMD46863.1"/>
    <property type="molecule type" value="Genomic_DNA"/>
</dbReference>
<keyword evidence="3" id="KW-0964">Secreted</keyword>
<evidence type="ECO:0000256" key="5">
    <source>
        <dbReference type="ARBA" id="ARBA00022729"/>
    </source>
</evidence>
<evidence type="ECO:0000256" key="4">
    <source>
        <dbReference type="ARBA" id="ARBA00022723"/>
    </source>
</evidence>
<evidence type="ECO:0000256" key="14">
    <source>
        <dbReference type="ARBA" id="ARBA00044502"/>
    </source>
</evidence>
<evidence type="ECO:0000256" key="15">
    <source>
        <dbReference type="ARBA" id="ARBA00045077"/>
    </source>
</evidence>
<keyword evidence="9" id="KW-0503">Monooxygenase</keyword>
<comment type="cofactor">
    <cofactor evidence="1">
        <name>Cu(2+)</name>
        <dbReference type="ChEBI" id="CHEBI:29036"/>
    </cofactor>
</comment>
<sequence length="217" mass="22661">MALATAAQAHYNFPSMNGAADWSNVRQWADYYSFTPVTDVASDDIRCNKNATFAANTLSIAAGSKLGWAANPDIYHPGPLLGYMAKVPAGSTAATWDGAGSVWFKIYEDHPTVGPSALVWPSNGDTNVSFTIPSSLAAGDYLMRIEHIGLHVAQSVGGAQFYISCGQLTVTGGGSGSPTPLVAFPGAYVATDPSILIDIYSPVPTNYTPPGPAVWTG</sequence>
<reference evidence="18 19" key="1">
    <citation type="submission" date="2016-04" db="EMBL/GenBank/DDBJ databases">
        <title>A degradative enzymes factory behind the ericoid mycorrhizal symbiosis.</title>
        <authorList>
            <consortium name="DOE Joint Genome Institute"/>
            <person name="Martino E."/>
            <person name="Morin E."/>
            <person name="Grelet G."/>
            <person name="Kuo A."/>
            <person name="Kohler A."/>
            <person name="Daghino S."/>
            <person name="Barry K."/>
            <person name="Choi C."/>
            <person name="Cichocki N."/>
            <person name="Clum A."/>
            <person name="Copeland A."/>
            <person name="Hainaut M."/>
            <person name="Haridas S."/>
            <person name="Labutti K."/>
            <person name="Lindquist E."/>
            <person name="Lipzen A."/>
            <person name="Khouja H.-R."/>
            <person name="Murat C."/>
            <person name="Ohm R."/>
            <person name="Olson A."/>
            <person name="Spatafora J."/>
            <person name="Veneault-Fourrey C."/>
            <person name="Henrissat B."/>
            <person name="Grigoriev I."/>
            <person name="Martin F."/>
            <person name="Perotto S."/>
        </authorList>
    </citation>
    <scope>NUCLEOTIDE SEQUENCE [LARGE SCALE GENOMIC DNA]</scope>
    <source>
        <strain evidence="18 19">F</strain>
    </source>
</reference>
<dbReference type="GO" id="GO:0016787">
    <property type="term" value="F:hydrolase activity"/>
    <property type="evidence" value="ECO:0007669"/>
    <property type="project" value="UniProtKB-KW"/>
</dbReference>
<keyword evidence="10" id="KW-1015">Disulfide bond</keyword>
<dbReference type="OrthoDB" id="3496539at2759"/>
<comment type="subcellular location">
    <subcellularLocation>
        <location evidence="2">Secreted</location>
    </subcellularLocation>
</comment>
<evidence type="ECO:0000256" key="11">
    <source>
        <dbReference type="ARBA" id="ARBA00023180"/>
    </source>
</evidence>
<evidence type="ECO:0000256" key="6">
    <source>
        <dbReference type="ARBA" id="ARBA00023001"/>
    </source>
</evidence>
<dbReference type="InterPro" id="IPR005103">
    <property type="entry name" value="AA9_LPMO"/>
</dbReference>
<keyword evidence="8" id="KW-0186">Copper</keyword>
<keyword evidence="5" id="KW-0732">Signal</keyword>
<dbReference type="InterPro" id="IPR049892">
    <property type="entry name" value="AA9"/>
</dbReference>
<dbReference type="GO" id="GO:0004497">
    <property type="term" value="F:monooxygenase activity"/>
    <property type="evidence" value="ECO:0007669"/>
    <property type="project" value="UniProtKB-KW"/>
</dbReference>
<comment type="similarity">
    <text evidence="14">Belongs to the polysaccharide monooxygenase AA9 family.</text>
</comment>
<keyword evidence="7" id="KW-0560">Oxidoreductase</keyword>
<name>A0A2J6S7X3_HYAVF</name>
<evidence type="ECO:0000313" key="19">
    <source>
        <dbReference type="Proteomes" id="UP000235786"/>
    </source>
</evidence>
<dbReference type="CDD" id="cd21175">
    <property type="entry name" value="LPMO_AA9"/>
    <property type="match status" value="1"/>
</dbReference>
<evidence type="ECO:0000256" key="12">
    <source>
        <dbReference type="ARBA" id="ARBA00023277"/>
    </source>
</evidence>
<dbReference type="GO" id="GO:0030245">
    <property type="term" value="P:cellulose catabolic process"/>
    <property type="evidence" value="ECO:0007669"/>
    <property type="project" value="UniProtKB-KW"/>
</dbReference>
<comment type="catalytic activity">
    <reaction evidence="15">
        <text>[(1-&gt;4)-beta-D-glucosyl]n+m + reduced acceptor + O2 = 4-dehydro-beta-D-glucosyl-[(1-&gt;4)-beta-D-glucosyl]n-1 + [(1-&gt;4)-beta-D-glucosyl]m + acceptor + H2O.</text>
        <dbReference type="EC" id="1.14.99.56"/>
    </reaction>
</comment>
<evidence type="ECO:0000259" key="17">
    <source>
        <dbReference type="Pfam" id="PF03443"/>
    </source>
</evidence>
<evidence type="ECO:0000256" key="7">
    <source>
        <dbReference type="ARBA" id="ARBA00023002"/>
    </source>
</evidence>
<keyword evidence="11" id="KW-0325">Glycoprotein</keyword>
<organism evidence="18 19">
    <name type="scientific">Hyaloscypha variabilis (strain UAMH 11265 / GT02V1 / F)</name>
    <name type="common">Meliniomyces variabilis</name>
    <dbReference type="NCBI Taxonomy" id="1149755"/>
    <lineage>
        <taxon>Eukaryota</taxon>
        <taxon>Fungi</taxon>
        <taxon>Dikarya</taxon>
        <taxon>Ascomycota</taxon>
        <taxon>Pezizomycotina</taxon>
        <taxon>Leotiomycetes</taxon>
        <taxon>Helotiales</taxon>
        <taxon>Hyaloscyphaceae</taxon>
        <taxon>Hyaloscypha</taxon>
        <taxon>Hyaloscypha variabilis</taxon>
    </lineage>
</organism>
<protein>
    <recommendedName>
        <fullName evidence="16">lytic cellulose monooxygenase (C4-dehydrogenating)</fullName>
        <ecNumber evidence="16">1.14.99.56</ecNumber>
    </recommendedName>
</protein>
<evidence type="ECO:0000256" key="10">
    <source>
        <dbReference type="ARBA" id="ARBA00023157"/>
    </source>
</evidence>
<dbReference type="GO" id="GO:0005576">
    <property type="term" value="C:extracellular region"/>
    <property type="evidence" value="ECO:0007669"/>
    <property type="project" value="UniProtKB-SubCell"/>
</dbReference>
<gene>
    <name evidence="18" type="ORF">L207DRAFT_418418</name>
</gene>
<evidence type="ECO:0000256" key="2">
    <source>
        <dbReference type="ARBA" id="ARBA00004613"/>
    </source>
</evidence>
<accession>A0A2J6S7X3</accession>
<proteinExistence type="inferred from homology"/>
<dbReference type="EC" id="1.14.99.56" evidence="16"/>
<dbReference type="AlphaFoldDB" id="A0A2J6S7X3"/>
<dbReference type="PANTHER" id="PTHR33353:SF10">
    <property type="entry name" value="ENDO-BETA-1,4-GLUCANASE D"/>
    <property type="match status" value="1"/>
</dbReference>
<feature type="domain" description="Auxiliary Activity family 9 catalytic" evidence="17">
    <location>
        <begin position="17"/>
        <end position="207"/>
    </location>
</feature>
<keyword evidence="12" id="KW-0119">Carbohydrate metabolism</keyword>
<keyword evidence="4" id="KW-0479">Metal-binding</keyword>
<dbReference type="Gene3D" id="2.70.50.70">
    <property type="match status" value="1"/>
</dbReference>
<keyword evidence="13" id="KW-0624">Polysaccharide degradation</keyword>